<organism evidence="2 3">
    <name type="scientific">Flavobacterium agri</name>
    <dbReference type="NCBI Taxonomy" id="2743471"/>
    <lineage>
        <taxon>Bacteria</taxon>
        <taxon>Pseudomonadati</taxon>
        <taxon>Bacteroidota</taxon>
        <taxon>Flavobacteriia</taxon>
        <taxon>Flavobacteriales</taxon>
        <taxon>Flavobacteriaceae</taxon>
        <taxon>Flavobacterium</taxon>
    </lineage>
</organism>
<evidence type="ECO:0000313" key="3">
    <source>
        <dbReference type="Proteomes" id="UP000535020"/>
    </source>
</evidence>
<dbReference type="EMBL" id="JACBJI010000004">
    <property type="protein sequence ID" value="NYA71542.1"/>
    <property type="molecule type" value="Genomic_DNA"/>
</dbReference>
<proteinExistence type="predicted"/>
<dbReference type="SUPFAM" id="SSF53448">
    <property type="entry name" value="Nucleotide-diphospho-sugar transferases"/>
    <property type="match status" value="1"/>
</dbReference>
<comment type="caution">
    <text evidence="2">The sequence shown here is derived from an EMBL/GenBank/DDBJ whole genome shotgun (WGS) entry which is preliminary data.</text>
</comment>
<accession>A0A7Y8Y356</accession>
<dbReference type="InterPro" id="IPR025393">
    <property type="entry name" value="DUF4301"/>
</dbReference>
<evidence type="ECO:0000313" key="2">
    <source>
        <dbReference type="EMBL" id="NYA71542.1"/>
    </source>
</evidence>
<evidence type="ECO:0000259" key="1">
    <source>
        <dbReference type="Pfam" id="PF14134"/>
    </source>
</evidence>
<name>A0A7Y8Y356_9FLAO</name>
<keyword evidence="3" id="KW-1185">Reference proteome</keyword>
<dbReference type="Pfam" id="PF14134">
    <property type="entry name" value="DUF4301"/>
    <property type="match status" value="1"/>
</dbReference>
<gene>
    <name evidence="2" type="ORF">HZF10_11460</name>
</gene>
<sequence>MQRLGFSKDDLIQIKSHGLSLETIEKELQIFKKGIPKSWLERPAMLGDGIRKLSDGDFETAARYFDAKKDGFKLKKFVPASGAASRMFKFLSTFLNEFDITSDTINAYINRNNTTALSVFLAGKDKFPFYKELVTKVDFNKKDGELRESDRRNYDLIKTLLDPQQFDYCSKPKGILPFHKYDGHIATPIEEHLREGARYASSNGVSHLHFTVSQDHQSDFEAAIESIRHKIESESNVRLEVNFSYQDKATDTIGVDPHNKPFRDDSGKLVFRPGGHGALINNLNAIDADIIFIKNIDNVIQNHIEIITLYKKALGGILIQTQEKIFDYLRRIDSGYAEADDIDEMMRFLKTELNIVVFSDFQKFTDENKLAYIKQKLDRPLRVCGMVKNEGEPGGGPFWVRGQQGNISLQIVETSQVELQNPQQVAIIDQSTHFNPVDIVCSIKNFKGEKFDLTDFIDHERGFIVNKTKNGRDLKAYELPGLWNGAMAKWNTIFVEVPLVTFNPVKTVNDLLKPAHQPQNGQG</sequence>
<protein>
    <submittedName>
        <fullName evidence="2">DUF4301 family protein</fullName>
    </submittedName>
</protein>
<dbReference type="Proteomes" id="UP000535020">
    <property type="component" value="Unassembled WGS sequence"/>
</dbReference>
<reference evidence="2 3" key="1">
    <citation type="submission" date="2020-07" db="EMBL/GenBank/DDBJ databases">
        <authorList>
            <person name="Sun Q."/>
        </authorList>
    </citation>
    <scope>NUCLEOTIDE SEQUENCE [LARGE SCALE GENOMIC DNA]</scope>
    <source>
        <strain evidence="2 3">MAH-1</strain>
    </source>
</reference>
<dbReference type="AlphaFoldDB" id="A0A7Y8Y356"/>
<dbReference type="InterPro" id="IPR029044">
    <property type="entry name" value="Nucleotide-diphossugar_trans"/>
</dbReference>
<feature type="domain" description="DUF4301" evidence="1">
    <location>
        <begin position="8"/>
        <end position="517"/>
    </location>
</feature>